<organism evidence="1 2">
    <name type="scientific">Acidithiobacillus marinus</name>
    <dbReference type="NCBI Taxonomy" id="187490"/>
    <lineage>
        <taxon>Bacteria</taxon>
        <taxon>Pseudomonadati</taxon>
        <taxon>Pseudomonadota</taxon>
        <taxon>Acidithiobacillia</taxon>
        <taxon>Acidithiobacillales</taxon>
        <taxon>Acidithiobacillaceae</taxon>
        <taxon>Acidithiobacillus</taxon>
    </lineage>
</organism>
<name>A0A2I1DKR9_9PROT</name>
<dbReference type="EMBL" id="MXAV01000035">
    <property type="protein sequence ID" value="PKY10479.1"/>
    <property type="molecule type" value="Genomic_DNA"/>
</dbReference>
<protein>
    <submittedName>
        <fullName evidence="1">Uncharacterized protein</fullName>
    </submittedName>
</protein>
<reference evidence="1 2" key="1">
    <citation type="submission" date="2017-03" db="EMBL/GenBank/DDBJ databases">
        <title>Draft genime sequence of the acidophilic sulfur-oxidizing bacterium Acidithiobacillus sp. SH, isolated from seawater.</title>
        <authorList>
            <person name="Sharmin S."/>
            <person name="Tokuhisa M."/>
            <person name="Kanao T."/>
            <person name="Kamimura K."/>
        </authorList>
    </citation>
    <scope>NUCLEOTIDE SEQUENCE [LARGE SCALE GENOMIC DNA]</scope>
    <source>
        <strain evidence="1 2">SH</strain>
    </source>
</reference>
<dbReference type="OrthoDB" id="1550996at2"/>
<sequence length="182" mass="21171">MKLTKKKPTWTDIKRQLTEFDRSALLTLIQDLYAASKENQVFMHARFNLGDDVLQPYKATIERWVCPDVTRNQNYSIAKAKKAIADYKKAVGRPEGVADLTVFYCESCLKLLDYCGMEDENYFSALVRMIEQSLKAIVMLETGQRDHFLERLERVFDESSKWGWSVDDDLNDLMAEYGFAER</sequence>
<dbReference type="InParanoid" id="A0A2I1DKR9"/>
<comment type="caution">
    <text evidence="1">The sequence shown here is derived from an EMBL/GenBank/DDBJ whole genome shotgun (WGS) entry which is preliminary data.</text>
</comment>
<evidence type="ECO:0000313" key="1">
    <source>
        <dbReference type="EMBL" id="PKY10479.1"/>
    </source>
</evidence>
<dbReference type="Proteomes" id="UP000234329">
    <property type="component" value="Unassembled WGS sequence"/>
</dbReference>
<keyword evidence="2" id="KW-1185">Reference proteome</keyword>
<evidence type="ECO:0000313" key="2">
    <source>
        <dbReference type="Proteomes" id="UP000234329"/>
    </source>
</evidence>
<proteinExistence type="predicted"/>
<dbReference type="AlphaFoldDB" id="A0A2I1DKR9"/>
<accession>A0A2I1DKR9</accession>
<gene>
    <name evidence="1" type="ORF">B1757_09305</name>
</gene>